<evidence type="ECO:0000256" key="1">
    <source>
        <dbReference type="ARBA" id="ARBA00022857"/>
    </source>
</evidence>
<dbReference type="Gene3D" id="3.40.50.720">
    <property type="entry name" value="NAD(P)-binding Rossmann-like Domain"/>
    <property type="match status" value="1"/>
</dbReference>
<dbReference type="PANTHER" id="PTHR44154:SF1">
    <property type="entry name" value="QUINONE OXIDOREDUCTASE"/>
    <property type="match status" value="1"/>
</dbReference>
<dbReference type="Gene3D" id="3.90.180.10">
    <property type="entry name" value="Medium-chain alcohol dehydrogenases, catalytic domain"/>
    <property type="match status" value="1"/>
</dbReference>
<dbReference type="Pfam" id="PF00107">
    <property type="entry name" value="ADH_zinc_N"/>
    <property type="match status" value="1"/>
</dbReference>
<dbReference type="RefSeq" id="WP_148132901.1">
    <property type="nucleotide sequence ID" value="NZ_CP017634.1"/>
</dbReference>
<dbReference type="CDD" id="cd08274">
    <property type="entry name" value="MDR9"/>
    <property type="match status" value="1"/>
</dbReference>
<protein>
    <submittedName>
        <fullName evidence="3">Alcohol dehydrogenase</fullName>
    </submittedName>
</protein>
<keyword evidence="1" id="KW-0521">NADP</keyword>
<dbReference type="InterPro" id="IPR013149">
    <property type="entry name" value="ADH-like_C"/>
</dbReference>
<evidence type="ECO:0000313" key="4">
    <source>
        <dbReference type="Proteomes" id="UP000323521"/>
    </source>
</evidence>
<dbReference type="Proteomes" id="UP000323521">
    <property type="component" value="Chromosome"/>
</dbReference>
<dbReference type="InterPro" id="IPR020843">
    <property type="entry name" value="ER"/>
</dbReference>
<sequence length="360" mass="38845">MSGVLLTGHGGFEKLVYRSDIGVPELEGDEVLIKVGGAAVNNTDINTRIGWYSKKVKKDTNTGGSAGFGSIDDEDASWSGIPLQFPRIQGADVAGTIVAVGSKVNDDRVGERVLVRTLQERPLSEKGLNCITFGSECDGGFAEYTKTSSEEAFAINSTLTDIELASFPCSYSTAENMICRVGVKEDDVVFIPGASGGVGSAALQLVKLRGAKVIAMCDADKADRIKNLGADKVLVRGDNITEALGHMSVDVVLDMVAGPLFNHHMNILKRGGRYGSVGAIAGPIVEHDVRTLYLKDLSFFGCTFQSKNAFRNLIRYIEKEKIVPMVAKTYPLRNIREAQEDFLAKKFVGKLVLDPTKNDM</sequence>
<evidence type="ECO:0000259" key="2">
    <source>
        <dbReference type="SMART" id="SM00829"/>
    </source>
</evidence>
<keyword evidence="4" id="KW-1185">Reference proteome</keyword>
<dbReference type="InterPro" id="IPR011032">
    <property type="entry name" value="GroES-like_sf"/>
</dbReference>
<dbReference type="AlphaFoldDB" id="A0A3G1KMQ7"/>
<dbReference type="KEGG" id="fwa:DCMF_02050"/>
<dbReference type="OrthoDB" id="9769198at2"/>
<dbReference type="SMART" id="SM00829">
    <property type="entry name" value="PKS_ER"/>
    <property type="match status" value="1"/>
</dbReference>
<dbReference type="InterPro" id="IPR051603">
    <property type="entry name" value="Zinc-ADH_QOR/CCCR"/>
</dbReference>
<dbReference type="Pfam" id="PF08240">
    <property type="entry name" value="ADH_N"/>
    <property type="match status" value="1"/>
</dbReference>
<proteinExistence type="predicted"/>
<dbReference type="PANTHER" id="PTHR44154">
    <property type="entry name" value="QUINONE OXIDOREDUCTASE"/>
    <property type="match status" value="1"/>
</dbReference>
<organism evidence="3 4">
    <name type="scientific">Formimonas warabiya</name>
    <dbReference type="NCBI Taxonomy" id="1761012"/>
    <lineage>
        <taxon>Bacteria</taxon>
        <taxon>Bacillati</taxon>
        <taxon>Bacillota</taxon>
        <taxon>Clostridia</taxon>
        <taxon>Eubacteriales</taxon>
        <taxon>Peptococcaceae</taxon>
        <taxon>Candidatus Formimonas</taxon>
    </lineage>
</organism>
<dbReference type="InterPro" id="IPR036291">
    <property type="entry name" value="NAD(P)-bd_dom_sf"/>
</dbReference>
<gene>
    <name evidence="3" type="ORF">DCMF_02050</name>
</gene>
<dbReference type="GO" id="GO:0016491">
    <property type="term" value="F:oxidoreductase activity"/>
    <property type="evidence" value="ECO:0007669"/>
    <property type="project" value="InterPro"/>
</dbReference>
<name>A0A3G1KMQ7_FORW1</name>
<dbReference type="EMBL" id="CP017634">
    <property type="protein sequence ID" value="ATW23739.1"/>
    <property type="molecule type" value="Genomic_DNA"/>
</dbReference>
<feature type="domain" description="Enoyl reductase (ER)" evidence="2">
    <location>
        <begin position="10"/>
        <end position="353"/>
    </location>
</feature>
<accession>A0A3G1KMQ7</accession>
<dbReference type="SUPFAM" id="SSF50129">
    <property type="entry name" value="GroES-like"/>
    <property type="match status" value="1"/>
</dbReference>
<dbReference type="SUPFAM" id="SSF51735">
    <property type="entry name" value="NAD(P)-binding Rossmann-fold domains"/>
    <property type="match status" value="1"/>
</dbReference>
<reference evidence="3 4" key="1">
    <citation type="submission" date="2016-10" db="EMBL/GenBank/DDBJ databases">
        <title>Complete Genome Sequence of Peptococcaceae strain DCMF.</title>
        <authorList>
            <person name="Edwards R.J."/>
            <person name="Holland S.I."/>
            <person name="Deshpande N.P."/>
            <person name="Wong Y.K."/>
            <person name="Ertan H."/>
            <person name="Manefield M."/>
            <person name="Russell T.L."/>
            <person name="Lee M.J."/>
        </authorList>
    </citation>
    <scope>NUCLEOTIDE SEQUENCE [LARGE SCALE GENOMIC DNA]</scope>
    <source>
        <strain evidence="3 4">DCMF</strain>
    </source>
</reference>
<dbReference type="InterPro" id="IPR013154">
    <property type="entry name" value="ADH-like_N"/>
</dbReference>
<evidence type="ECO:0000313" key="3">
    <source>
        <dbReference type="EMBL" id="ATW23739.1"/>
    </source>
</evidence>